<evidence type="ECO:0000256" key="6">
    <source>
        <dbReference type="ARBA" id="ARBA00022679"/>
    </source>
</evidence>
<dbReference type="PROSITE" id="PS50110">
    <property type="entry name" value="RESPONSE_REGULATORY"/>
    <property type="match status" value="2"/>
</dbReference>
<dbReference type="InterPro" id="IPR036890">
    <property type="entry name" value="HATPase_C_sf"/>
</dbReference>
<dbReference type="Gene3D" id="3.40.190.10">
    <property type="entry name" value="Periplasmic binding protein-like II"/>
    <property type="match status" value="2"/>
</dbReference>
<dbReference type="EMBL" id="BPMS01000004">
    <property type="protein sequence ID" value="GIZ88070.1"/>
    <property type="molecule type" value="Genomic_DNA"/>
</dbReference>
<dbReference type="InterPro" id="IPR005467">
    <property type="entry name" value="His_kinase_dom"/>
</dbReference>
<evidence type="ECO:0000256" key="4">
    <source>
        <dbReference type="ARBA" id="ARBA00022475"/>
    </source>
</evidence>
<dbReference type="GO" id="GO:0005524">
    <property type="term" value="F:ATP binding"/>
    <property type="evidence" value="ECO:0007669"/>
    <property type="project" value="UniProtKB-KW"/>
</dbReference>
<dbReference type="Pfam" id="PF02518">
    <property type="entry name" value="HATPase_c"/>
    <property type="match status" value="1"/>
</dbReference>
<dbReference type="CDD" id="cd00088">
    <property type="entry name" value="HPT"/>
    <property type="match status" value="1"/>
</dbReference>
<keyword evidence="10" id="KW-0067">ATP-binding</keyword>
<evidence type="ECO:0000256" key="3">
    <source>
        <dbReference type="ARBA" id="ARBA00012438"/>
    </source>
</evidence>
<evidence type="ECO:0000259" key="17">
    <source>
        <dbReference type="PROSITE" id="PS50110"/>
    </source>
</evidence>
<dbReference type="NCBIfam" id="TIGR00229">
    <property type="entry name" value="sensory_box"/>
    <property type="match status" value="1"/>
</dbReference>
<dbReference type="CDD" id="cd00130">
    <property type="entry name" value="PAS"/>
    <property type="match status" value="1"/>
</dbReference>
<keyword evidence="6" id="KW-0808">Transferase</keyword>
<dbReference type="SUPFAM" id="SSF52172">
    <property type="entry name" value="CheY-like"/>
    <property type="match status" value="2"/>
</dbReference>
<evidence type="ECO:0000259" key="19">
    <source>
        <dbReference type="PROSITE" id="PS50113"/>
    </source>
</evidence>
<dbReference type="Gene3D" id="1.20.120.160">
    <property type="entry name" value="HPT domain"/>
    <property type="match status" value="1"/>
</dbReference>
<organism evidence="21 23">
    <name type="scientific">Aquipseudomonas alcaligenes</name>
    <name type="common">Pseudomonas alcaligenes</name>
    <dbReference type="NCBI Taxonomy" id="43263"/>
    <lineage>
        <taxon>Bacteria</taxon>
        <taxon>Pseudomonadati</taxon>
        <taxon>Pseudomonadota</taxon>
        <taxon>Gammaproteobacteria</taxon>
        <taxon>Pseudomonadales</taxon>
        <taxon>Pseudomonadaceae</taxon>
        <taxon>Aquipseudomonas</taxon>
    </lineage>
</organism>
<evidence type="ECO:0000256" key="10">
    <source>
        <dbReference type="ARBA" id="ARBA00022840"/>
    </source>
</evidence>
<dbReference type="CDD" id="cd17546">
    <property type="entry name" value="REC_hyHK_CKI1_RcsC-like"/>
    <property type="match status" value="2"/>
</dbReference>
<dbReference type="InterPro" id="IPR003661">
    <property type="entry name" value="HisK_dim/P_dom"/>
</dbReference>
<dbReference type="Gene3D" id="3.30.565.10">
    <property type="entry name" value="Histidine kinase-like ATPase, C-terminal domain"/>
    <property type="match status" value="1"/>
</dbReference>
<dbReference type="Pfam" id="PF00072">
    <property type="entry name" value="Response_reg"/>
    <property type="match status" value="2"/>
</dbReference>
<evidence type="ECO:0000256" key="1">
    <source>
        <dbReference type="ARBA" id="ARBA00000085"/>
    </source>
</evidence>
<dbReference type="PROSITE" id="PS50894">
    <property type="entry name" value="HPT"/>
    <property type="match status" value="1"/>
</dbReference>
<feature type="modified residue" description="Phosphohistidine" evidence="14">
    <location>
        <position position="1070"/>
    </location>
</feature>
<evidence type="ECO:0000256" key="5">
    <source>
        <dbReference type="ARBA" id="ARBA00022553"/>
    </source>
</evidence>
<sequence length="1205" mass="132059">MADVLPSPDGLIVGPTVSAANPHLTFKVLTKLSESSVDPETPMPRLCCLLLLCLLPLLARADLRLTEEERAWLAAHPVLRVGVERDGWPPFDVIDPQGRHRGLSGDYLALLAERLGLRLQPVLLDDWDAALQALREGRVDLLPSVAMTPERQAYMAFSAPYLVSSSLIFTRSDVAVQRSRDLAGKRVAIERGYVLQQALRDKVAGVQLLEVRDTESALRAVSSGRAEAYVGDMIVASYLIRELNLTNLELRGETGLSTSEYRFATRIDQTELVALLDRALASLDEAEQAAIKERWLPPLTAFNWRRLLQVGWPYLLGLLALVAFVLLWNRRLAVQIAERQRAEAEAQRQRSTLVALINAIPDPIWFKDAQGRYLGINQACAELFGKTAEEVIGHRDGELLPAAWAAARAEHDRTAMKWPHPFESEGRVTYPDGRQVVLDTLRTTFRDDQGHLLGLVGVSRDITVRKQTEAELAKAKDLAEEAARLKSDFLANMSHEIRTPMNAIIGMSHLALKTDLSPRQRDYLNKIQQAGQHLLGIINDILDFSKIEAGKLTIEHIEFDLQQVLENLASLIGDKVGAKGLELVFNLDPELPQHLVGDPLRLGQILINYVNNAVKFTEQGEVEVILRGEGHTADGVLLYLGVRDTGIGLTTEQQSRLFESFQQADSSTTRKYGGTGLGLAICKSLAEAMGGSVGVDSAAGRGSLFWCRVPLGIARQQGQRLLAQSDLRGRRVLVVDDNDSARQVLRDMLESMSFRVTAVASGKAALQQVQEAALSREPFELLVLDWQMPGMDGLETARRVRELGLQPPPHLLMVTAYGREEVMLGAERVGIEDVLLKPLNPSLLFDAVIRSLGGEGEAQGFARLPVGEAVPDFSGQRVLLVEDNELNREVACGLLQESGLQIDQAEHGQVALDLLRAHPDGHYALVLMDMQMPVLDGIATTEVLRREPRFAALPIVAMTANAMPADRERCLAAGMNDHLGKPIEPAELWNTLRRWLQARAEAPGSALPQGLPDWQLPGVDLASGLRRVLGKPELYRRLLDKFATSQADFASRLRAALAAGELQGAEREAHSLKGLAGNLGAVDLATQAAALESAIKDARHDELAAQLQELEQCLAALLAAIAALQQPVSAVPVDPQQLQPLCRQLLRLFADDDPRAGKVFDEQAELLRSAFNDHYGALAAAVHGFDFERARELLQQAAARQGIGG</sequence>
<evidence type="ECO:0000256" key="7">
    <source>
        <dbReference type="ARBA" id="ARBA00022692"/>
    </source>
</evidence>
<evidence type="ECO:0000259" key="16">
    <source>
        <dbReference type="PROSITE" id="PS50109"/>
    </source>
</evidence>
<keyword evidence="13" id="KW-0472">Membrane</keyword>
<dbReference type="SUPFAM" id="SSF47384">
    <property type="entry name" value="Homodimeric domain of signal transducing histidine kinase"/>
    <property type="match status" value="1"/>
</dbReference>
<dbReference type="PROSITE" id="PS50112">
    <property type="entry name" value="PAS"/>
    <property type="match status" value="1"/>
</dbReference>
<evidence type="ECO:0000256" key="2">
    <source>
        <dbReference type="ARBA" id="ARBA00004651"/>
    </source>
</evidence>
<dbReference type="SMART" id="SM00086">
    <property type="entry name" value="PAC"/>
    <property type="match status" value="1"/>
</dbReference>
<dbReference type="SMART" id="SM00073">
    <property type="entry name" value="HPT"/>
    <property type="match status" value="1"/>
</dbReference>
<dbReference type="AlphaFoldDB" id="A0AA37CEA9"/>
<evidence type="ECO:0000256" key="9">
    <source>
        <dbReference type="ARBA" id="ARBA00022777"/>
    </source>
</evidence>
<dbReference type="FunFam" id="3.30.565.10:FF:000010">
    <property type="entry name" value="Sensor histidine kinase RcsC"/>
    <property type="match status" value="1"/>
</dbReference>
<feature type="domain" description="Response regulatory" evidence="17">
    <location>
        <begin position="731"/>
        <end position="852"/>
    </location>
</feature>
<feature type="domain" description="Histidine kinase" evidence="16">
    <location>
        <begin position="492"/>
        <end position="713"/>
    </location>
</feature>
<dbReference type="CDD" id="cd00082">
    <property type="entry name" value="HisKA"/>
    <property type="match status" value="1"/>
</dbReference>
<keyword evidence="5 15" id="KW-0597">Phosphoprotein</keyword>
<gene>
    <name evidence="21" type="ORF">KAM435_13970</name>
    <name evidence="22" type="ORF">KAM436_13780</name>
</gene>
<keyword evidence="11" id="KW-1133">Transmembrane helix</keyword>
<evidence type="ECO:0000256" key="13">
    <source>
        <dbReference type="ARBA" id="ARBA00023136"/>
    </source>
</evidence>
<dbReference type="PRINTS" id="PR00344">
    <property type="entry name" value="BCTRLSENSOR"/>
</dbReference>
<dbReference type="InterPro" id="IPR036097">
    <property type="entry name" value="HisK_dim/P_sf"/>
</dbReference>
<accession>A0AA37CEA9</accession>
<evidence type="ECO:0000259" key="18">
    <source>
        <dbReference type="PROSITE" id="PS50112"/>
    </source>
</evidence>
<dbReference type="PROSITE" id="PS50109">
    <property type="entry name" value="HIS_KIN"/>
    <property type="match status" value="1"/>
</dbReference>
<dbReference type="Pfam" id="PF01627">
    <property type="entry name" value="Hpt"/>
    <property type="match status" value="1"/>
</dbReference>
<feature type="modified residue" description="4-aspartylphosphate" evidence="15">
    <location>
        <position position="785"/>
    </location>
</feature>
<dbReference type="InterPro" id="IPR013656">
    <property type="entry name" value="PAS_4"/>
</dbReference>
<dbReference type="Gene3D" id="3.40.50.2300">
    <property type="match status" value="2"/>
</dbReference>
<dbReference type="SMART" id="SM00062">
    <property type="entry name" value="PBPb"/>
    <property type="match status" value="1"/>
</dbReference>
<keyword evidence="8" id="KW-0547">Nucleotide-binding</keyword>
<proteinExistence type="predicted"/>
<evidence type="ECO:0000313" key="21">
    <source>
        <dbReference type="EMBL" id="GIZ88070.1"/>
    </source>
</evidence>
<dbReference type="SUPFAM" id="SSF47226">
    <property type="entry name" value="Histidine-containing phosphotransfer domain, HPT domain"/>
    <property type="match status" value="1"/>
</dbReference>
<dbReference type="GO" id="GO:0000155">
    <property type="term" value="F:phosphorelay sensor kinase activity"/>
    <property type="evidence" value="ECO:0007669"/>
    <property type="project" value="InterPro"/>
</dbReference>
<keyword evidence="12" id="KW-0902">Two-component regulatory system</keyword>
<comment type="catalytic activity">
    <reaction evidence="1">
        <text>ATP + protein L-histidine = ADP + protein N-phospho-L-histidine.</text>
        <dbReference type="EC" id="2.7.13.3"/>
    </reaction>
</comment>
<dbReference type="PANTHER" id="PTHR45339">
    <property type="entry name" value="HYBRID SIGNAL TRANSDUCTION HISTIDINE KINASE J"/>
    <property type="match status" value="1"/>
</dbReference>
<dbReference type="SMART" id="SM00388">
    <property type="entry name" value="HisKA"/>
    <property type="match status" value="1"/>
</dbReference>
<dbReference type="SUPFAM" id="SSF55785">
    <property type="entry name" value="PYP-like sensor domain (PAS domain)"/>
    <property type="match status" value="1"/>
</dbReference>
<dbReference type="EMBL" id="BPMT01000004">
    <property type="protein sequence ID" value="GIZ92410.1"/>
    <property type="molecule type" value="Genomic_DNA"/>
</dbReference>
<dbReference type="Proteomes" id="UP000887228">
    <property type="component" value="Unassembled WGS sequence"/>
</dbReference>
<dbReference type="FunFam" id="1.10.287.130:FF:000003">
    <property type="entry name" value="Histidine kinase"/>
    <property type="match status" value="1"/>
</dbReference>
<evidence type="ECO:0000256" key="14">
    <source>
        <dbReference type="PROSITE-ProRule" id="PRU00110"/>
    </source>
</evidence>
<feature type="domain" description="Response regulatory" evidence="17">
    <location>
        <begin position="877"/>
        <end position="996"/>
    </location>
</feature>
<feature type="domain" description="PAC" evidence="19">
    <location>
        <begin position="422"/>
        <end position="474"/>
    </location>
</feature>
<dbReference type="Pfam" id="PF08448">
    <property type="entry name" value="PAS_4"/>
    <property type="match status" value="1"/>
</dbReference>
<dbReference type="Pfam" id="PF00497">
    <property type="entry name" value="SBP_bac_3"/>
    <property type="match status" value="1"/>
</dbReference>
<evidence type="ECO:0000259" key="20">
    <source>
        <dbReference type="PROSITE" id="PS50894"/>
    </source>
</evidence>
<dbReference type="SUPFAM" id="SSF55874">
    <property type="entry name" value="ATPase domain of HSP90 chaperone/DNA topoisomerase II/histidine kinase"/>
    <property type="match status" value="1"/>
</dbReference>
<evidence type="ECO:0000313" key="22">
    <source>
        <dbReference type="EMBL" id="GIZ92410.1"/>
    </source>
</evidence>
<dbReference type="GO" id="GO:0005886">
    <property type="term" value="C:plasma membrane"/>
    <property type="evidence" value="ECO:0007669"/>
    <property type="project" value="UniProtKB-SubCell"/>
</dbReference>
<dbReference type="InterPro" id="IPR035965">
    <property type="entry name" value="PAS-like_dom_sf"/>
</dbReference>
<dbReference type="InterPro" id="IPR008207">
    <property type="entry name" value="Sig_transdc_His_kin_Hpt_dom"/>
</dbReference>
<keyword evidence="4" id="KW-1003">Cell membrane</keyword>
<protein>
    <recommendedName>
        <fullName evidence="3">histidine kinase</fullName>
        <ecNumber evidence="3">2.7.13.3</ecNumber>
    </recommendedName>
</protein>
<dbReference type="InterPro" id="IPR004358">
    <property type="entry name" value="Sig_transdc_His_kin-like_C"/>
</dbReference>
<reference evidence="21 24" key="1">
    <citation type="submission" date="2021-07" db="EMBL/GenBank/DDBJ databases">
        <title>Whole genome sequencing of carbapenem-resistant Pseudomonas spp. isolated in Japan.</title>
        <authorList>
            <person name="Suzuki M."/>
            <person name="Maehana S."/>
            <person name="Kitasato H."/>
        </authorList>
    </citation>
    <scope>NUCLEOTIDE SEQUENCE</scope>
    <source>
        <strain evidence="21">KAM435</strain>
        <strain evidence="22 24">KAM436</strain>
    </source>
</reference>
<evidence type="ECO:0000256" key="8">
    <source>
        <dbReference type="ARBA" id="ARBA00022741"/>
    </source>
</evidence>
<evidence type="ECO:0000256" key="15">
    <source>
        <dbReference type="PROSITE-ProRule" id="PRU00169"/>
    </source>
</evidence>
<feature type="modified residue" description="4-aspartylphosphate" evidence="15">
    <location>
        <position position="929"/>
    </location>
</feature>
<dbReference type="InterPro" id="IPR000014">
    <property type="entry name" value="PAS"/>
</dbReference>
<comment type="subcellular location">
    <subcellularLocation>
        <location evidence="2">Cell membrane</location>
        <topology evidence="2">Multi-pass membrane protein</topology>
    </subcellularLocation>
</comment>
<dbReference type="SUPFAM" id="SSF53850">
    <property type="entry name" value="Periplasmic binding protein-like II"/>
    <property type="match status" value="1"/>
</dbReference>
<evidence type="ECO:0000256" key="11">
    <source>
        <dbReference type="ARBA" id="ARBA00022989"/>
    </source>
</evidence>
<dbReference type="EC" id="2.7.13.3" evidence="3"/>
<dbReference type="Gene3D" id="1.10.287.130">
    <property type="match status" value="1"/>
</dbReference>
<dbReference type="InterPro" id="IPR003594">
    <property type="entry name" value="HATPase_dom"/>
</dbReference>
<dbReference type="Proteomes" id="UP000887212">
    <property type="component" value="Unassembled WGS sequence"/>
</dbReference>
<dbReference type="CDD" id="cd01007">
    <property type="entry name" value="PBP2_BvgS_HisK_like"/>
    <property type="match status" value="1"/>
</dbReference>
<dbReference type="SMART" id="SM00091">
    <property type="entry name" value="PAS"/>
    <property type="match status" value="1"/>
</dbReference>
<dbReference type="PROSITE" id="PS50113">
    <property type="entry name" value="PAC"/>
    <property type="match status" value="1"/>
</dbReference>
<dbReference type="Pfam" id="PF00512">
    <property type="entry name" value="HisKA"/>
    <property type="match status" value="1"/>
</dbReference>
<dbReference type="InterPro" id="IPR000700">
    <property type="entry name" value="PAS-assoc_C"/>
</dbReference>
<dbReference type="InterPro" id="IPR001610">
    <property type="entry name" value="PAC"/>
</dbReference>
<feature type="domain" description="PAS" evidence="18">
    <location>
        <begin position="349"/>
        <end position="393"/>
    </location>
</feature>
<dbReference type="SMART" id="SM00448">
    <property type="entry name" value="REC"/>
    <property type="match status" value="2"/>
</dbReference>
<dbReference type="InterPro" id="IPR011006">
    <property type="entry name" value="CheY-like_superfamily"/>
</dbReference>
<dbReference type="InterPro" id="IPR036641">
    <property type="entry name" value="HPT_dom_sf"/>
</dbReference>
<dbReference type="SMART" id="SM00387">
    <property type="entry name" value="HATPase_c"/>
    <property type="match status" value="1"/>
</dbReference>
<dbReference type="PANTHER" id="PTHR45339:SF1">
    <property type="entry name" value="HYBRID SIGNAL TRANSDUCTION HISTIDINE KINASE J"/>
    <property type="match status" value="1"/>
</dbReference>
<comment type="caution">
    <text evidence="21">The sequence shown here is derived from an EMBL/GenBank/DDBJ whole genome shotgun (WGS) entry which is preliminary data.</text>
</comment>
<feature type="domain" description="HPt" evidence="20">
    <location>
        <begin position="1031"/>
        <end position="1131"/>
    </location>
</feature>
<dbReference type="InterPro" id="IPR001789">
    <property type="entry name" value="Sig_transdc_resp-reg_receiver"/>
</dbReference>
<keyword evidence="9" id="KW-0418">Kinase</keyword>
<dbReference type="CDD" id="cd16922">
    <property type="entry name" value="HATPase_EvgS-ArcB-TorS-like"/>
    <property type="match status" value="1"/>
</dbReference>
<dbReference type="Gene3D" id="3.30.450.20">
    <property type="entry name" value="PAS domain"/>
    <property type="match status" value="1"/>
</dbReference>
<dbReference type="InterPro" id="IPR001638">
    <property type="entry name" value="Solute-binding_3/MltF_N"/>
</dbReference>
<name>A0AA37CEA9_AQUAC</name>
<evidence type="ECO:0000256" key="12">
    <source>
        <dbReference type="ARBA" id="ARBA00023012"/>
    </source>
</evidence>
<evidence type="ECO:0000313" key="24">
    <source>
        <dbReference type="Proteomes" id="UP000887228"/>
    </source>
</evidence>
<evidence type="ECO:0000313" key="23">
    <source>
        <dbReference type="Proteomes" id="UP000887212"/>
    </source>
</evidence>
<keyword evidence="7" id="KW-0812">Transmembrane</keyword>